<evidence type="ECO:0000313" key="2">
    <source>
        <dbReference type="Proteomes" id="UP001195483"/>
    </source>
</evidence>
<reference evidence="1" key="2">
    <citation type="journal article" date="2021" name="Genome Biol. Evol.">
        <title>Developing a high-quality reference genome for a parasitic bivalve with doubly uniparental inheritance (Bivalvia: Unionida).</title>
        <authorList>
            <person name="Smith C.H."/>
        </authorList>
    </citation>
    <scope>NUCLEOTIDE SEQUENCE</scope>
    <source>
        <strain evidence="1">CHS0354</strain>
        <tissue evidence="1">Mantle</tissue>
    </source>
</reference>
<name>A0AAE0W6K5_9BIVA</name>
<dbReference type="AlphaFoldDB" id="A0AAE0W6K5"/>
<organism evidence="1 2">
    <name type="scientific">Potamilus streckersoni</name>
    <dbReference type="NCBI Taxonomy" id="2493646"/>
    <lineage>
        <taxon>Eukaryota</taxon>
        <taxon>Metazoa</taxon>
        <taxon>Spiralia</taxon>
        <taxon>Lophotrochozoa</taxon>
        <taxon>Mollusca</taxon>
        <taxon>Bivalvia</taxon>
        <taxon>Autobranchia</taxon>
        <taxon>Heteroconchia</taxon>
        <taxon>Palaeoheterodonta</taxon>
        <taxon>Unionida</taxon>
        <taxon>Unionoidea</taxon>
        <taxon>Unionidae</taxon>
        <taxon>Ambleminae</taxon>
        <taxon>Lampsilini</taxon>
        <taxon>Potamilus</taxon>
    </lineage>
</organism>
<proteinExistence type="predicted"/>
<dbReference type="EMBL" id="JAEAOA010001032">
    <property type="protein sequence ID" value="KAK3602969.1"/>
    <property type="molecule type" value="Genomic_DNA"/>
</dbReference>
<accession>A0AAE0W6K5</accession>
<gene>
    <name evidence="1" type="ORF">CHS0354_016778</name>
</gene>
<reference evidence="1" key="1">
    <citation type="journal article" date="2021" name="Genome Biol. Evol.">
        <title>A High-Quality Reference Genome for a Parasitic Bivalve with Doubly Uniparental Inheritance (Bivalvia: Unionida).</title>
        <authorList>
            <person name="Smith C.H."/>
        </authorList>
    </citation>
    <scope>NUCLEOTIDE SEQUENCE</scope>
    <source>
        <strain evidence="1">CHS0354</strain>
    </source>
</reference>
<comment type="caution">
    <text evidence="1">The sequence shown here is derived from an EMBL/GenBank/DDBJ whole genome shotgun (WGS) entry which is preliminary data.</text>
</comment>
<sequence length="69" mass="7906">SIRRKILLSNYIGFLLPNPYLTYSTQKTQSTSSNYIGFLLPNPYLTYSTHRKPKALQATTSVSFYLILT</sequence>
<reference evidence="1" key="3">
    <citation type="submission" date="2023-05" db="EMBL/GenBank/DDBJ databases">
        <authorList>
            <person name="Smith C.H."/>
        </authorList>
    </citation>
    <scope>NUCLEOTIDE SEQUENCE</scope>
    <source>
        <strain evidence="1">CHS0354</strain>
        <tissue evidence="1">Mantle</tissue>
    </source>
</reference>
<dbReference type="Proteomes" id="UP001195483">
    <property type="component" value="Unassembled WGS sequence"/>
</dbReference>
<feature type="non-terminal residue" evidence="1">
    <location>
        <position position="1"/>
    </location>
</feature>
<keyword evidence="2" id="KW-1185">Reference proteome</keyword>
<evidence type="ECO:0000313" key="1">
    <source>
        <dbReference type="EMBL" id="KAK3602969.1"/>
    </source>
</evidence>
<protein>
    <submittedName>
        <fullName evidence="1">Uncharacterized protein</fullName>
    </submittedName>
</protein>